<accession>D6WBQ2</accession>
<keyword evidence="2" id="KW-1185">Reference proteome</keyword>
<name>D6WBQ2_TRICA</name>
<organism evidence="1 2">
    <name type="scientific">Tribolium castaneum</name>
    <name type="common">Red flour beetle</name>
    <dbReference type="NCBI Taxonomy" id="7070"/>
    <lineage>
        <taxon>Eukaryota</taxon>
        <taxon>Metazoa</taxon>
        <taxon>Ecdysozoa</taxon>
        <taxon>Arthropoda</taxon>
        <taxon>Hexapoda</taxon>
        <taxon>Insecta</taxon>
        <taxon>Pterygota</taxon>
        <taxon>Neoptera</taxon>
        <taxon>Endopterygota</taxon>
        <taxon>Coleoptera</taxon>
        <taxon>Polyphaga</taxon>
        <taxon>Cucujiformia</taxon>
        <taxon>Tenebrionidae</taxon>
        <taxon>Tenebrionidae incertae sedis</taxon>
        <taxon>Tribolium</taxon>
    </lineage>
</organism>
<evidence type="ECO:0000313" key="2">
    <source>
        <dbReference type="Proteomes" id="UP000007266"/>
    </source>
</evidence>
<dbReference type="AlphaFoldDB" id="D6WBQ2"/>
<sequence length="199" mass="22686">MPELQSRLDYTPQDGVLFENWAKSKGEESTHRDRTRGGHVTRTELQHNRIRGYTLNSENTIANKRVSKDHRAAALHLDDFHAPSASGIAYFFEVCDSSCVCSCATDTTLKRDCVFRITDLSAKEFSFNTVPFLFHSFTGSLIRLEMCYLLAAAVTKHVTVKSTNVFAFTINAYIKKFQFNPWDDFKIPEKGKEDRKCAK</sequence>
<reference evidence="1 2" key="1">
    <citation type="journal article" date="2008" name="Nature">
        <title>The genome of the model beetle and pest Tribolium castaneum.</title>
        <authorList>
            <consortium name="Tribolium Genome Sequencing Consortium"/>
            <person name="Richards S."/>
            <person name="Gibbs R.A."/>
            <person name="Weinstock G.M."/>
            <person name="Brown S.J."/>
            <person name="Denell R."/>
            <person name="Beeman R.W."/>
            <person name="Gibbs R."/>
            <person name="Beeman R.W."/>
            <person name="Brown S.J."/>
            <person name="Bucher G."/>
            <person name="Friedrich M."/>
            <person name="Grimmelikhuijzen C.J."/>
            <person name="Klingler M."/>
            <person name="Lorenzen M."/>
            <person name="Richards S."/>
            <person name="Roth S."/>
            <person name="Schroder R."/>
            <person name="Tautz D."/>
            <person name="Zdobnov E.M."/>
            <person name="Muzny D."/>
            <person name="Gibbs R.A."/>
            <person name="Weinstock G.M."/>
            <person name="Attaway T."/>
            <person name="Bell S."/>
            <person name="Buhay C.J."/>
            <person name="Chandrabose M.N."/>
            <person name="Chavez D."/>
            <person name="Clerk-Blankenburg K.P."/>
            <person name="Cree A."/>
            <person name="Dao M."/>
            <person name="Davis C."/>
            <person name="Chacko J."/>
            <person name="Dinh H."/>
            <person name="Dugan-Rocha S."/>
            <person name="Fowler G."/>
            <person name="Garner T.T."/>
            <person name="Garnes J."/>
            <person name="Gnirke A."/>
            <person name="Hawes A."/>
            <person name="Hernandez J."/>
            <person name="Hines S."/>
            <person name="Holder M."/>
            <person name="Hume J."/>
            <person name="Jhangiani S.N."/>
            <person name="Joshi V."/>
            <person name="Khan Z.M."/>
            <person name="Jackson L."/>
            <person name="Kovar C."/>
            <person name="Kowis A."/>
            <person name="Lee S."/>
            <person name="Lewis L.R."/>
            <person name="Margolis J."/>
            <person name="Morgan M."/>
            <person name="Nazareth L.V."/>
            <person name="Nguyen N."/>
            <person name="Okwuonu G."/>
            <person name="Parker D."/>
            <person name="Richards S."/>
            <person name="Ruiz S.J."/>
            <person name="Santibanez J."/>
            <person name="Savard J."/>
            <person name="Scherer S.E."/>
            <person name="Schneider B."/>
            <person name="Sodergren E."/>
            <person name="Tautz D."/>
            <person name="Vattahil S."/>
            <person name="Villasana D."/>
            <person name="White C.S."/>
            <person name="Wright R."/>
            <person name="Park Y."/>
            <person name="Beeman R.W."/>
            <person name="Lord J."/>
            <person name="Oppert B."/>
            <person name="Lorenzen M."/>
            <person name="Brown S."/>
            <person name="Wang L."/>
            <person name="Savard J."/>
            <person name="Tautz D."/>
            <person name="Richards S."/>
            <person name="Weinstock G."/>
            <person name="Gibbs R.A."/>
            <person name="Liu Y."/>
            <person name="Worley K."/>
            <person name="Weinstock G."/>
            <person name="Elsik C.G."/>
            <person name="Reese J.T."/>
            <person name="Elhaik E."/>
            <person name="Landan G."/>
            <person name="Graur D."/>
            <person name="Arensburger P."/>
            <person name="Atkinson P."/>
            <person name="Beeman R.W."/>
            <person name="Beidler J."/>
            <person name="Brown S.J."/>
            <person name="Demuth J.P."/>
            <person name="Drury D.W."/>
            <person name="Du Y.Z."/>
            <person name="Fujiwara H."/>
            <person name="Lorenzen M."/>
            <person name="Maselli V."/>
            <person name="Osanai M."/>
            <person name="Park Y."/>
            <person name="Robertson H.M."/>
            <person name="Tu Z."/>
            <person name="Wang J.J."/>
            <person name="Wang S."/>
            <person name="Richards S."/>
            <person name="Song H."/>
            <person name="Zhang L."/>
            <person name="Sodergren E."/>
            <person name="Werner D."/>
            <person name="Stanke M."/>
            <person name="Morgenstern B."/>
            <person name="Solovyev V."/>
            <person name="Kosarev P."/>
            <person name="Brown G."/>
            <person name="Chen H.C."/>
            <person name="Ermolaeva O."/>
            <person name="Hlavina W."/>
            <person name="Kapustin Y."/>
            <person name="Kiryutin B."/>
            <person name="Kitts P."/>
            <person name="Maglott D."/>
            <person name="Pruitt K."/>
            <person name="Sapojnikov V."/>
            <person name="Souvorov A."/>
            <person name="Mackey A.J."/>
            <person name="Waterhouse R.M."/>
            <person name="Wyder S."/>
            <person name="Zdobnov E.M."/>
            <person name="Zdobnov E.M."/>
            <person name="Wyder S."/>
            <person name="Kriventseva E.V."/>
            <person name="Kadowaki T."/>
            <person name="Bork P."/>
            <person name="Aranda M."/>
            <person name="Bao R."/>
            <person name="Beermann A."/>
            <person name="Berns N."/>
            <person name="Bolognesi R."/>
            <person name="Bonneton F."/>
            <person name="Bopp D."/>
            <person name="Brown S.J."/>
            <person name="Bucher G."/>
            <person name="Butts T."/>
            <person name="Chaumot A."/>
            <person name="Denell R.E."/>
            <person name="Ferrier D.E."/>
            <person name="Friedrich M."/>
            <person name="Gordon C.M."/>
            <person name="Jindra M."/>
            <person name="Klingler M."/>
            <person name="Lan Q."/>
            <person name="Lattorff H.M."/>
            <person name="Laudet V."/>
            <person name="von Levetsow C."/>
            <person name="Liu Z."/>
            <person name="Lutz R."/>
            <person name="Lynch J.A."/>
            <person name="da Fonseca R.N."/>
            <person name="Posnien N."/>
            <person name="Reuter R."/>
            <person name="Roth S."/>
            <person name="Savard J."/>
            <person name="Schinko J.B."/>
            <person name="Schmitt C."/>
            <person name="Schoppmeier M."/>
            <person name="Schroder R."/>
            <person name="Shippy T.D."/>
            <person name="Simonnet F."/>
            <person name="Marques-Souza H."/>
            <person name="Tautz D."/>
            <person name="Tomoyasu Y."/>
            <person name="Trauner J."/>
            <person name="Van der Zee M."/>
            <person name="Vervoort M."/>
            <person name="Wittkopp N."/>
            <person name="Wimmer E.A."/>
            <person name="Yang X."/>
            <person name="Jones A.K."/>
            <person name="Sattelle D.B."/>
            <person name="Ebert P.R."/>
            <person name="Nelson D."/>
            <person name="Scott J.G."/>
            <person name="Beeman R.W."/>
            <person name="Muthukrishnan S."/>
            <person name="Kramer K.J."/>
            <person name="Arakane Y."/>
            <person name="Beeman R.W."/>
            <person name="Zhu Q."/>
            <person name="Hogenkamp D."/>
            <person name="Dixit R."/>
            <person name="Oppert B."/>
            <person name="Jiang H."/>
            <person name="Zou Z."/>
            <person name="Marshall J."/>
            <person name="Elpidina E."/>
            <person name="Vinokurov K."/>
            <person name="Oppert C."/>
            <person name="Zou Z."/>
            <person name="Evans J."/>
            <person name="Lu Z."/>
            <person name="Zhao P."/>
            <person name="Sumathipala N."/>
            <person name="Altincicek B."/>
            <person name="Vilcinskas A."/>
            <person name="Williams M."/>
            <person name="Hultmark D."/>
            <person name="Hetru C."/>
            <person name="Jiang H."/>
            <person name="Grimmelikhuijzen C.J."/>
            <person name="Hauser F."/>
            <person name="Cazzamali G."/>
            <person name="Williamson M."/>
            <person name="Park Y."/>
            <person name="Li B."/>
            <person name="Tanaka Y."/>
            <person name="Predel R."/>
            <person name="Neupert S."/>
            <person name="Schachtner J."/>
            <person name="Verleyen P."/>
            <person name="Raible F."/>
            <person name="Bork P."/>
            <person name="Friedrich M."/>
            <person name="Walden K.K."/>
            <person name="Robertson H.M."/>
            <person name="Angeli S."/>
            <person name="Foret S."/>
            <person name="Bucher G."/>
            <person name="Schuetz S."/>
            <person name="Maleszka R."/>
            <person name="Wimmer E.A."/>
            <person name="Beeman R.W."/>
            <person name="Lorenzen M."/>
            <person name="Tomoyasu Y."/>
            <person name="Miller S.C."/>
            <person name="Grossmann D."/>
            <person name="Bucher G."/>
        </authorList>
    </citation>
    <scope>NUCLEOTIDE SEQUENCE [LARGE SCALE GENOMIC DNA]</scope>
    <source>
        <strain evidence="1 2">Georgia GA2</strain>
    </source>
</reference>
<gene>
    <name evidence="1" type="primary">GLEAN_00261</name>
    <name evidence="1" type="ORF">TcasGA2_TC000261</name>
</gene>
<evidence type="ECO:0000313" key="1">
    <source>
        <dbReference type="EMBL" id="EEZ97879.1"/>
    </source>
</evidence>
<dbReference type="Proteomes" id="UP000007266">
    <property type="component" value="Linkage group 2"/>
</dbReference>
<proteinExistence type="predicted"/>
<protein>
    <submittedName>
        <fullName evidence="1">Uncharacterized protein</fullName>
    </submittedName>
</protein>
<dbReference type="HOGENOM" id="CLU_1373839_0_0_1"/>
<reference evidence="1 2" key="2">
    <citation type="journal article" date="2010" name="Nucleic Acids Res.">
        <title>BeetleBase in 2010: revisions to provide comprehensive genomic information for Tribolium castaneum.</title>
        <authorList>
            <person name="Kim H.S."/>
            <person name="Murphy T."/>
            <person name="Xia J."/>
            <person name="Caragea D."/>
            <person name="Park Y."/>
            <person name="Beeman R.W."/>
            <person name="Lorenzen M.D."/>
            <person name="Butcher S."/>
            <person name="Manak J.R."/>
            <person name="Brown S.J."/>
        </authorList>
    </citation>
    <scope>GENOME REANNOTATION</scope>
    <source>
        <strain evidence="1 2">Georgia GA2</strain>
    </source>
</reference>
<dbReference type="EMBL" id="KQ971313">
    <property type="protein sequence ID" value="EEZ97879.1"/>
    <property type="molecule type" value="Genomic_DNA"/>
</dbReference>